<dbReference type="SUPFAM" id="SSF51735">
    <property type="entry name" value="NAD(P)-binding Rossmann-fold domains"/>
    <property type="match status" value="1"/>
</dbReference>
<evidence type="ECO:0000313" key="4">
    <source>
        <dbReference type="EMBL" id="PMD46662.1"/>
    </source>
</evidence>
<dbReference type="AlphaFoldDB" id="A0A2J6S7C6"/>
<evidence type="ECO:0000256" key="1">
    <source>
        <dbReference type="ARBA" id="ARBA00006484"/>
    </source>
</evidence>
<dbReference type="GO" id="GO:0016491">
    <property type="term" value="F:oxidoreductase activity"/>
    <property type="evidence" value="ECO:0007669"/>
    <property type="project" value="UniProtKB-KW"/>
</dbReference>
<dbReference type="PRINTS" id="PR00080">
    <property type="entry name" value="SDRFAMILY"/>
</dbReference>
<name>A0A2J6S7C6_HYAVF</name>
<keyword evidence="2" id="KW-0560">Oxidoreductase</keyword>
<protein>
    <submittedName>
        <fullName evidence="4">NAD(P)-binding protein</fullName>
    </submittedName>
</protein>
<keyword evidence="5" id="KW-1185">Reference proteome</keyword>
<dbReference type="Gene3D" id="3.40.50.720">
    <property type="entry name" value="NAD(P)-binding Rossmann-like Domain"/>
    <property type="match status" value="1"/>
</dbReference>
<proteinExistence type="inferred from homology"/>
<evidence type="ECO:0000256" key="2">
    <source>
        <dbReference type="ARBA" id="ARBA00023002"/>
    </source>
</evidence>
<dbReference type="CDD" id="cd05327">
    <property type="entry name" value="retinol-DH_like_SDR_c_like"/>
    <property type="match status" value="1"/>
</dbReference>
<accession>A0A2J6S7C6</accession>
<organism evidence="4 5">
    <name type="scientific">Hyaloscypha variabilis (strain UAMH 11265 / GT02V1 / F)</name>
    <name type="common">Meliniomyces variabilis</name>
    <dbReference type="NCBI Taxonomy" id="1149755"/>
    <lineage>
        <taxon>Eukaryota</taxon>
        <taxon>Fungi</taxon>
        <taxon>Dikarya</taxon>
        <taxon>Ascomycota</taxon>
        <taxon>Pezizomycotina</taxon>
        <taxon>Leotiomycetes</taxon>
        <taxon>Helotiales</taxon>
        <taxon>Hyaloscyphaceae</taxon>
        <taxon>Hyaloscypha</taxon>
        <taxon>Hyaloscypha variabilis</taxon>
    </lineage>
</organism>
<dbReference type="STRING" id="1149755.A0A2J6S7C6"/>
<sequence>MAIFNAQTSGDEVVKAFAPSVAGKTILITGPSANGLGAQTALSLALGHPAHLILAGRTLSKIQPVISQITAISPSTLVTFIELDLSSLSSVRKVVAEINSKIDKLDILINNAGVMAIKDFKKSEDGIEMQFATNHIGHFLLTNLLMEKILKAGEEKGAKIVNVSSGGYVCGAVRFEDWNFKDGVEYNPWVAYGQSKTANILFGAELAEKLNGKGVLAFSLGPGLVVDTKLQAHVTPEMFGDGYKIALEAMKGEPLYPLDPKTLDQGTSTTLYGALSPDVKEISGAFLQDCADSSDTLLSHAKGASNREQLWALSEKLVGEKFAYA</sequence>
<gene>
    <name evidence="4" type="ORF">L207DRAFT_218529</name>
</gene>
<dbReference type="Proteomes" id="UP000235786">
    <property type="component" value="Unassembled WGS sequence"/>
</dbReference>
<comment type="similarity">
    <text evidence="1 3">Belongs to the short-chain dehydrogenases/reductases (SDR) family.</text>
</comment>
<dbReference type="PRINTS" id="PR00081">
    <property type="entry name" value="GDHRDH"/>
</dbReference>
<evidence type="ECO:0000313" key="5">
    <source>
        <dbReference type="Proteomes" id="UP000235786"/>
    </source>
</evidence>
<dbReference type="OrthoDB" id="191139at2759"/>
<dbReference type="InterPro" id="IPR036291">
    <property type="entry name" value="NAD(P)-bd_dom_sf"/>
</dbReference>
<dbReference type="PANTHER" id="PTHR24320:SF283">
    <property type="entry name" value="RETINOL DEHYDROGENASE 11"/>
    <property type="match status" value="1"/>
</dbReference>
<dbReference type="InterPro" id="IPR002347">
    <property type="entry name" value="SDR_fam"/>
</dbReference>
<dbReference type="EMBL" id="KZ613939">
    <property type="protein sequence ID" value="PMD46662.1"/>
    <property type="molecule type" value="Genomic_DNA"/>
</dbReference>
<dbReference type="PANTHER" id="PTHR24320">
    <property type="entry name" value="RETINOL DEHYDROGENASE"/>
    <property type="match status" value="1"/>
</dbReference>
<evidence type="ECO:0000256" key="3">
    <source>
        <dbReference type="RuleBase" id="RU000363"/>
    </source>
</evidence>
<reference evidence="4 5" key="1">
    <citation type="submission" date="2016-04" db="EMBL/GenBank/DDBJ databases">
        <title>A degradative enzymes factory behind the ericoid mycorrhizal symbiosis.</title>
        <authorList>
            <consortium name="DOE Joint Genome Institute"/>
            <person name="Martino E."/>
            <person name="Morin E."/>
            <person name="Grelet G."/>
            <person name="Kuo A."/>
            <person name="Kohler A."/>
            <person name="Daghino S."/>
            <person name="Barry K."/>
            <person name="Choi C."/>
            <person name="Cichocki N."/>
            <person name="Clum A."/>
            <person name="Copeland A."/>
            <person name="Hainaut M."/>
            <person name="Haridas S."/>
            <person name="Labutti K."/>
            <person name="Lindquist E."/>
            <person name="Lipzen A."/>
            <person name="Khouja H.-R."/>
            <person name="Murat C."/>
            <person name="Ohm R."/>
            <person name="Olson A."/>
            <person name="Spatafora J."/>
            <person name="Veneault-Fourrey C."/>
            <person name="Henrissat B."/>
            <person name="Grigoriev I."/>
            <person name="Martin F."/>
            <person name="Perotto S."/>
        </authorList>
    </citation>
    <scope>NUCLEOTIDE SEQUENCE [LARGE SCALE GENOMIC DNA]</scope>
    <source>
        <strain evidence="4 5">F</strain>
    </source>
</reference>
<dbReference type="Pfam" id="PF00106">
    <property type="entry name" value="adh_short"/>
    <property type="match status" value="1"/>
</dbReference>